<dbReference type="EMBL" id="CP126116">
    <property type="protein sequence ID" value="WHZ56538.1"/>
    <property type="molecule type" value="Genomic_DNA"/>
</dbReference>
<evidence type="ECO:0000313" key="2">
    <source>
        <dbReference type="Proteomes" id="UP001226091"/>
    </source>
</evidence>
<keyword evidence="1" id="KW-0436">Ligase</keyword>
<sequence length="188" mass="21553">MLKTELRNDVKRKLESLDFDTYKKNCERINKRLFKQSFWQQSKTIAITISNGKEVDTSLIIQEALKQNKRVAIPKCYPGQKKMEFRTFQSIEQLETVYFGLKEPVVSKTDPVSPDEIDLLLVPGICYDKNGYRIGYGGGYYDRYLTQYSGLTVSLAFEAQLVSCIPAEAHDVPVHQILTENEVIITSE</sequence>
<keyword evidence="2" id="KW-1185">Reference proteome</keyword>
<gene>
    <name evidence="1" type="ORF">QLQ22_17805</name>
</gene>
<accession>A0ACD4R7U6</accession>
<organism evidence="1 2">
    <name type="scientific">Metabacillus hrfriensis</name>
    <dbReference type="NCBI Taxonomy" id="3048891"/>
    <lineage>
        <taxon>Bacteria</taxon>
        <taxon>Bacillati</taxon>
        <taxon>Bacillota</taxon>
        <taxon>Bacilli</taxon>
        <taxon>Bacillales</taxon>
        <taxon>Bacillaceae</taxon>
        <taxon>Metabacillus</taxon>
    </lineage>
</organism>
<dbReference type="EC" id="6.3.3.2" evidence="1"/>
<protein>
    <submittedName>
        <fullName evidence="1">5-formyltetrahydrofolate cyclo-ligase</fullName>
        <ecNumber evidence="1">6.3.3.2</ecNumber>
    </submittedName>
</protein>
<evidence type="ECO:0000313" key="1">
    <source>
        <dbReference type="EMBL" id="WHZ56538.1"/>
    </source>
</evidence>
<dbReference type="Proteomes" id="UP001226091">
    <property type="component" value="Chromosome"/>
</dbReference>
<name>A0ACD4R7U6_9BACI</name>
<proteinExistence type="predicted"/>
<reference evidence="2" key="1">
    <citation type="journal article" date="2025" name="Aquaculture">
        <title>Assessment of the bioflocculant production and safety properties of Metabacillus hrfriensis sp. nov. based on phenotypic and whole-genome sequencing analysis.</title>
        <authorList>
            <person name="Zhang R."/>
            <person name="Zhao Z."/>
            <person name="Luo L."/>
            <person name="Wang S."/>
            <person name="Guo K."/>
            <person name="Xu W."/>
        </authorList>
    </citation>
    <scope>NUCLEOTIDE SEQUENCE [LARGE SCALE GENOMIC DNA]</scope>
    <source>
        <strain evidence="2">CT-WN-B3</strain>
    </source>
</reference>